<evidence type="ECO:0000256" key="5">
    <source>
        <dbReference type="ARBA" id="ARBA00022737"/>
    </source>
</evidence>
<dbReference type="Ensembl" id="ENSTRUT00000002027.3">
    <property type="protein sequence ID" value="ENSTRUP00000002018.3"/>
    <property type="gene ID" value="ENSTRUG00000000841.3"/>
</dbReference>
<proteinExistence type="predicted"/>
<dbReference type="eggNOG" id="KOG1836">
    <property type="taxonomic scope" value="Eukaryota"/>
</dbReference>
<evidence type="ECO:0000256" key="8">
    <source>
        <dbReference type="ARBA" id="ARBA00023180"/>
    </source>
</evidence>
<keyword evidence="2" id="KW-0964">Secreted</keyword>
<dbReference type="Pfam" id="PF24973">
    <property type="entry name" value="EGF_LMN_ATRN"/>
    <property type="match status" value="1"/>
</dbReference>
<dbReference type="RefSeq" id="XP_029687371.1">
    <property type="nucleotide sequence ID" value="XM_029831511.1"/>
</dbReference>
<keyword evidence="3" id="KW-0272">Extracellular matrix</keyword>
<dbReference type="AlphaFoldDB" id="H2RPF5"/>
<evidence type="ECO:0000256" key="2">
    <source>
        <dbReference type="ARBA" id="ARBA00022525"/>
    </source>
</evidence>
<dbReference type="PRINTS" id="PR00011">
    <property type="entry name" value="EGFLAMININ"/>
</dbReference>
<reference evidence="12 13" key="1">
    <citation type="journal article" date="2011" name="Genome Biol. Evol.">
        <title>Integration of the genetic map and genome assembly of fugu facilitates insights into distinct features of genome evolution in teleosts and mammals.</title>
        <authorList>
            <person name="Kai W."/>
            <person name="Kikuchi K."/>
            <person name="Tohari S."/>
            <person name="Chew A.K."/>
            <person name="Tay A."/>
            <person name="Fujiwara A."/>
            <person name="Hosoya S."/>
            <person name="Suetake H."/>
            <person name="Naruse K."/>
            <person name="Brenner S."/>
            <person name="Suzuki Y."/>
            <person name="Venkatesh B."/>
        </authorList>
    </citation>
    <scope>NUCLEOTIDE SEQUENCE [LARGE SCALE GENOMIC DNA]</scope>
</reference>
<dbReference type="GeneID" id="101079112"/>
<dbReference type="GO" id="GO:0007411">
    <property type="term" value="P:axon guidance"/>
    <property type="evidence" value="ECO:0007669"/>
    <property type="project" value="TreeGrafter"/>
</dbReference>
<dbReference type="SMART" id="SM00180">
    <property type="entry name" value="EGF_Lam"/>
    <property type="match status" value="5"/>
</dbReference>
<evidence type="ECO:0000256" key="10">
    <source>
        <dbReference type="SAM" id="Coils"/>
    </source>
</evidence>
<dbReference type="SUPFAM" id="SSF57196">
    <property type="entry name" value="EGF/Laminin"/>
    <property type="match status" value="3"/>
</dbReference>
<dbReference type="InParanoid" id="H2RPF5"/>
<keyword evidence="9" id="KW-0424">Laminin EGF-like domain</keyword>
<dbReference type="OMA" id="ARWVQTC"/>
<dbReference type="FunFam" id="2.10.25.10:FF:000188">
    <property type="entry name" value="Laminin subunit gamma 2"/>
    <property type="match status" value="1"/>
</dbReference>
<dbReference type="InterPro" id="IPR002049">
    <property type="entry name" value="LE_dom"/>
</dbReference>
<reference evidence="12" key="3">
    <citation type="submission" date="2025-09" db="UniProtKB">
        <authorList>
            <consortium name="Ensembl"/>
        </authorList>
    </citation>
    <scope>IDENTIFICATION</scope>
</reference>
<feature type="coiled-coil region" evidence="10">
    <location>
        <begin position="610"/>
        <end position="647"/>
    </location>
</feature>
<evidence type="ECO:0000259" key="11">
    <source>
        <dbReference type="PROSITE" id="PS51115"/>
    </source>
</evidence>
<accession>H2RPF5</accession>
<dbReference type="Pfam" id="PF00053">
    <property type="entry name" value="EGF_laminin"/>
    <property type="match status" value="5"/>
</dbReference>
<keyword evidence="6" id="KW-0084">Basement membrane</keyword>
<dbReference type="Gene3D" id="2.10.25.10">
    <property type="entry name" value="Laminin"/>
    <property type="match status" value="4"/>
</dbReference>
<organism evidence="12 13">
    <name type="scientific">Takifugu rubripes</name>
    <name type="common">Japanese pufferfish</name>
    <name type="synonym">Fugu rubripes</name>
    <dbReference type="NCBI Taxonomy" id="31033"/>
    <lineage>
        <taxon>Eukaryota</taxon>
        <taxon>Metazoa</taxon>
        <taxon>Chordata</taxon>
        <taxon>Craniata</taxon>
        <taxon>Vertebrata</taxon>
        <taxon>Euteleostomi</taxon>
        <taxon>Actinopterygii</taxon>
        <taxon>Neopterygii</taxon>
        <taxon>Teleostei</taxon>
        <taxon>Neoteleostei</taxon>
        <taxon>Acanthomorphata</taxon>
        <taxon>Eupercaria</taxon>
        <taxon>Tetraodontiformes</taxon>
        <taxon>Tetradontoidea</taxon>
        <taxon>Tetraodontidae</taxon>
        <taxon>Takifugu</taxon>
    </lineage>
</organism>
<keyword evidence="8" id="KW-0325">Glycoprotein</keyword>
<dbReference type="OrthoDB" id="430826at2759"/>
<dbReference type="GO" id="GO:0005604">
    <property type="term" value="C:basement membrane"/>
    <property type="evidence" value="ECO:0007669"/>
    <property type="project" value="UniProtKB-SubCell"/>
</dbReference>
<feature type="coiled-coil region" evidence="10">
    <location>
        <begin position="673"/>
        <end position="700"/>
    </location>
</feature>
<keyword evidence="10" id="KW-0175">Coiled coil</keyword>
<feature type="coiled-coil region" evidence="10">
    <location>
        <begin position="770"/>
        <end position="825"/>
    </location>
</feature>
<dbReference type="CDD" id="cd00055">
    <property type="entry name" value="EGF_Lam"/>
    <property type="match status" value="5"/>
</dbReference>
<evidence type="ECO:0000313" key="13">
    <source>
        <dbReference type="Proteomes" id="UP000005226"/>
    </source>
</evidence>
<protein>
    <submittedName>
        <fullName evidence="12">Laminin subunit gamma-2-like</fullName>
    </submittedName>
</protein>
<keyword evidence="13" id="KW-1185">Reference proteome</keyword>
<dbReference type="Proteomes" id="UP000005226">
    <property type="component" value="Chromosome 22"/>
</dbReference>
<dbReference type="FunFam" id="2.10.25.10:FF:000130">
    <property type="entry name" value="Laminin subunit beta 1"/>
    <property type="match status" value="1"/>
</dbReference>
<dbReference type="PANTHER" id="PTHR10574">
    <property type="entry name" value="NETRIN/LAMININ-RELATED"/>
    <property type="match status" value="1"/>
</dbReference>
<evidence type="ECO:0000256" key="9">
    <source>
        <dbReference type="ARBA" id="ARBA00023292"/>
    </source>
</evidence>
<dbReference type="InterPro" id="IPR050440">
    <property type="entry name" value="Laminin/Netrin_ECM"/>
</dbReference>
<dbReference type="PROSITE" id="PS01248">
    <property type="entry name" value="EGF_LAM_1"/>
    <property type="match status" value="3"/>
</dbReference>
<evidence type="ECO:0000256" key="6">
    <source>
        <dbReference type="ARBA" id="ARBA00022869"/>
    </source>
</evidence>
<keyword evidence="7" id="KW-1015">Disulfide bond</keyword>
<feature type="domain" description="Laminin IV type A" evidence="11">
    <location>
        <begin position="187"/>
        <end position="357"/>
    </location>
</feature>
<sequence length="1148" mass="125654">MLRPAAVDELKVGNQEFEGNLNMKISSCVSLYLLLAAACVVQATYRHYSRWHCSCNGRSQYCLQDAWGLHCINCQGNTTGRHCERCKDGFYQQVAGLGCSACGCDPVGAINSTCDSRGRCYCKEAVSGEKCTRCSDGPIGPNGCRQRRQLRGDSGSSALPCFCFGHSSRCSAQSGYSIHPISSTFTDGPDGWKATVDNDMGPNDALFRWSPRHQDLEVISTNSLPVYLNAPAPYLGNQLLSYGQNFSFSLRLDHSVRQPSQSDVVLEGSGLRVAASLGALRSAAPCRQKVNYSFRLDEQPSSGWRPQLSTFQFQMLLQNLTTLKIRATFGQGRGYVDNVQMVSAQRGEGRVAHWVWTCRCPLGYEGDLCNSCSAGFKRTNPAEGAFSSCEPCGCRGGSCDPHTGDCYAADETPGEQTCPRGFYRNRWHPDTCLKCPCPDGVSCTVKDGSVQPHCDQCPPGSTGPRCDVCQEGFYGDPVGAVSGVQRACRPCECNGHISISAPGSCDGRTGECLKCVNNTRGRSCQACLPDFYHSRASDACRSCDCDLQGSQSTQCDDLGRCRCKPGFQGNKCQTSNCPACFSSIKMKMKEYATKLEEILFLDGGGDQQSRAEMEAGLRNIKHLLDSLQRDTEELTGLERELQEHLSSTNTTQMANRQHVHSIAMRENNIQRQRQSYTRNMEKVLNLLEEIKGKLDQAKDDLGSADIPAGDASQGSQFPALLQAAAGLADMHQREADVVQQRSGDALDTSLKTLALSKTLTANENKVKELIGHLKNTYEQTAAQVKGLENRAERLSSEAADENMVANNMHKEITQLEQEIPSALKDGVHSMASVLSDLTGAANKGQEDFDVFQRGVEQNKVAAENLLNEGRTSGKQVEKLLNRTDVARDETNDALRRINGSTDELRDALNTLKGFTQQINNYRTEANAAIQRLHGINSTIQQAVRSNEETQSVLRDMSEDYNQSLGTINVLENLVNSIEGTFGSLPPQNVIVSESSQLKGDSEDLKVKLERVDGDLNIELDAVRRLEDESVQGSAGAAGALQQARQSRAAVDETLREINNLFSQLNQTDAVDLKRLQQVEASVDGAQRNVEQHLKPWLSDVEAQEAAQKRRLYGINTDIDNILADIENLKVILQSVPNGCFNTLPIENP</sequence>
<dbReference type="Pfam" id="PF00052">
    <property type="entry name" value="Laminin_B"/>
    <property type="match status" value="1"/>
</dbReference>
<evidence type="ECO:0000256" key="7">
    <source>
        <dbReference type="ARBA" id="ARBA00023157"/>
    </source>
</evidence>
<dbReference type="PROSITE" id="PS51115">
    <property type="entry name" value="LAMININ_IVA"/>
    <property type="match status" value="1"/>
</dbReference>
<keyword evidence="4" id="KW-0732">Signal</keyword>
<evidence type="ECO:0000256" key="3">
    <source>
        <dbReference type="ARBA" id="ARBA00022530"/>
    </source>
</evidence>
<feature type="coiled-coil region" evidence="10">
    <location>
        <begin position="904"/>
        <end position="931"/>
    </location>
</feature>
<reference evidence="12" key="2">
    <citation type="submission" date="2025-08" db="UniProtKB">
        <authorList>
            <consortium name="Ensembl"/>
        </authorList>
    </citation>
    <scope>IDENTIFICATION</scope>
</reference>
<dbReference type="SMART" id="SM00281">
    <property type="entry name" value="LamB"/>
    <property type="match status" value="1"/>
</dbReference>
<dbReference type="STRING" id="31033.ENSTRUP00000002018"/>
<name>H2RPF5_TAKRU</name>
<dbReference type="InterPro" id="IPR000742">
    <property type="entry name" value="EGF"/>
</dbReference>
<dbReference type="SMART" id="SM00181">
    <property type="entry name" value="EGF"/>
    <property type="match status" value="3"/>
</dbReference>
<gene>
    <name evidence="12" type="primary">lamc2</name>
</gene>
<dbReference type="InterPro" id="IPR056863">
    <property type="entry name" value="LMN_ATRN_NET-like_EGF"/>
</dbReference>
<evidence type="ECO:0000313" key="12">
    <source>
        <dbReference type="Ensembl" id="ENSTRUP00000002018.3"/>
    </source>
</evidence>
<dbReference type="InterPro" id="IPR000034">
    <property type="entry name" value="Laminin_IV"/>
</dbReference>
<dbReference type="GeneTree" id="ENSGT00940000160470"/>
<dbReference type="HOGENOM" id="CLU_002471_0_0_1"/>
<keyword evidence="5" id="KW-0677">Repeat</keyword>
<dbReference type="GO" id="GO:0009888">
    <property type="term" value="P:tissue development"/>
    <property type="evidence" value="ECO:0007669"/>
    <property type="project" value="TreeGrafter"/>
</dbReference>
<dbReference type="PANTHER" id="PTHR10574:SF270">
    <property type="entry name" value="LAMININ SUBUNIT GAMMA-1"/>
    <property type="match status" value="1"/>
</dbReference>
<evidence type="ECO:0000256" key="4">
    <source>
        <dbReference type="ARBA" id="ARBA00022729"/>
    </source>
</evidence>
<comment type="subcellular location">
    <subcellularLocation>
        <location evidence="1">Secreted</location>
        <location evidence="1">Extracellular space</location>
        <location evidence="1">Extracellular matrix</location>
        <location evidence="1">Basement membrane</location>
    </subcellularLocation>
</comment>
<dbReference type="GO" id="GO:0009887">
    <property type="term" value="P:animal organ morphogenesis"/>
    <property type="evidence" value="ECO:0007669"/>
    <property type="project" value="TreeGrafter"/>
</dbReference>
<evidence type="ECO:0000256" key="1">
    <source>
        <dbReference type="ARBA" id="ARBA00004302"/>
    </source>
</evidence>